<sequence>MCSSIAEQKWDRSGCPANIKGGLSPQSDALFSWETDTDFCQWIGVICSHRH</sequence>
<keyword evidence="1" id="KW-0433">Leucine-rich repeat</keyword>
<proteinExistence type="predicted"/>
<protein>
    <recommendedName>
        <fullName evidence="3">Leucine-rich repeat-containing N-terminal plant-type domain-containing protein</fullName>
    </recommendedName>
</protein>
<feature type="domain" description="Leucine-rich repeat-containing N-terminal plant-type" evidence="3">
    <location>
        <begin position="19"/>
        <end position="48"/>
    </location>
</feature>
<keyword evidence="2" id="KW-0677">Repeat</keyword>
<dbReference type="InterPro" id="IPR013210">
    <property type="entry name" value="LRR_N_plant-typ"/>
</dbReference>
<evidence type="ECO:0000313" key="4">
    <source>
        <dbReference type="EMBL" id="JAE33038.1"/>
    </source>
</evidence>
<evidence type="ECO:0000256" key="1">
    <source>
        <dbReference type="ARBA" id="ARBA00022614"/>
    </source>
</evidence>
<evidence type="ECO:0000259" key="3">
    <source>
        <dbReference type="Pfam" id="PF08263"/>
    </source>
</evidence>
<name>A0A0A9HJI5_ARUDO</name>
<dbReference type="Pfam" id="PF08263">
    <property type="entry name" value="LRRNT_2"/>
    <property type="match status" value="1"/>
</dbReference>
<organism evidence="4">
    <name type="scientific">Arundo donax</name>
    <name type="common">Giant reed</name>
    <name type="synonym">Donax arundinaceus</name>
    <dbReference type="NCBI Taxonomy" id="35708"/>
    <lineage>
        <taxon>Eukaryota</taxon>
        <taxon>Viridiplantae</taxon>
        <taxon>Streptophyta</taxon>
        <taxon>Embryophyta</taxon>
        <taxon>Tracheophyta</taxon>
        <taxon>Spermatophyta</taxon>
        <taxon>Magnoliopsida</taxon>
        <taxon>Liliopsida</taxon>
        <taxon>Poales</taxon>
        <taxon>Poaceae</taxon>
        <taxon>PACMAD clade</taxon>
        <taxon>Arundinoideae</taxon>
        <taxon>Arundineae</taxon>
        <taxon>Arundo</taxon>
    </lineage>
</organism>
<reference evidence="4" key="2">
    <citation type="journal article" date="2015" name="Data Brief">
        <title>Shoot transcriptome of the giant reed, Arundo donax.</title>
        <authorList>
            <person name="Barrero R.A."/>
            <person name="Guerrero F.D."/>
            <person name="Moolhuijzen P."/>
            <person name="Goolsby J.A."/>
            <person name="Tidwell J."/>
            <person name="Bellgard S.E."/>
            <person name="Bellgard M.I."/>
        </authorList>
    </citation>
    <scope>NUCLEOTIDE SEQUENCE</scope>
    <source>
        <tissue evidence="4">Shoot tissue taken approximately 20 cm above the soil surface</tissue>
    </source>
</reference>
<reference evidence="4" key="1">
    <citation type="submission" date="2014-09" db="EMBL/GenBank/DDBJ databases">
        <authorList>
            <person name="Magalhaes I.L.F."/>
            <person name="Oliveira U."/>
            <person name="Santos F.R."/>
            <person name="Vidigal T.H.D.A."/>
            <person name="Brescovit A.D."/>
            <person name="Santos A.J."/>
        </authorList>
    </citation>
    <scope>NUCLEOTIDE SEQUENCE</scope>
    <source>
        <tissue evidence="4">Shoot tissue taken approximately 20 cm above the soil surface</tissue>
    </source>
</reference>
<accession>A0A0A9HJI5</accession>
<dbReference type="AlphaFoldDB" id="A0A0A9HJI5"/>
<evidence type="ECO:0000256" key="2">
    <source>
        <dbReference type="ARBA" id="ARBA00022737"/>
    </source>
</evidence>
<dbReference type="EMBL" id="GBRH01164858">
    <property type="protein sequence ID" value="JAE33038.1"/>
    <property type="molecule type" value="Transcribed_RNA"/>
</dbReference>